<name>A0A918Y7I7_9ACTN</name>
<evidence type="ECO:0000313" key="2">
    <source>
        <dbReference type="Proteomes" id="UP000608955"/>
    </source>
</evidence>
<gene>
    <name evidence="1" type="ORF">GCM10010508_46400</name>
</gene>
<reference evidence="1" key="1">
    <citation type="journal article" date="2014" name="Int. J. Syst. Evol. Microbiol.">
        <title>Complete genome sequence of Corynebacterium casei LMG S-19264T (=DSM 44701T), isolated from a smear-ripened cheese.</title>
        <authorList>
            <consortium name="US DOE Joint Genome Institute (JGI-PGF)"/>
            <person name="Walter F."/>
            <person name="Albersmeier A."/>
            <person name="Kalinowski J."/>
            <person name="Ruckert C."/>
        </authorList>
    </citation>
    <scope>NUCLEOTIDE SEQUENCE</scope>
    <source>
        <strain evidence="1">JCM 4654</strain>
    </source>
</reference>
<keyword evidence="2" id="KW-1185">Reference proteome</keyword>
<organism evidence="1 2">
    <name type="scientific">Streptomyces naganishii JCM 4654</name>
    <dbReference type="NCBI Taxonomy" id="1306179"/>
    <lineage>
        <taxon>Bacteria</taxon>
        <taxon>Bacillati</taxon>
        <taxon>Actinomycetota</taxon>
        <taxon>Actinomycetes</taxon>
        <taxon>Kitasatosporales</taxon>
        <taxon>Streptomycetaceae</taxon>
        <taxon>Streptomyces</taxon>
    </lineage>
</organism>
<reference evidence="1" key="2">
    <citation type="submission" date="2020-09" db="EMBL/GenBank/DDBJ databases">
        <authorList>
            <person name="Sun Q."/>
            <person name="Ohkuma M."/>
        </authorList>
    </citation>
    <scope>NUCLEOTIDE SEQUENCE</scope>
    <source>
        <strain evidence="1">JCM 4654</strain>
    </source>
</reference>
<comment type="caution">
    <text evidence="1">The sequence shown here is derived from an EMBL/GenBank/DDBJ whole genome shotgun (WGS) entry which is preliminary data.</text>
</comment>
<evidence type="ECO:0000313" key="1">
    <source>
        <dbReference type="EMBL" id="GHD92667.1"/>
    </source>
</evidence>
<accession>A0A918Y7I7</accession>
<protein>
    <submittedName>
        <fullName evidence="1">Uncharacterized protein</fullName>
    </submittedName>
</protein>
<sequence>MGGADGYAGPGGDLRESVVLAQAGESDEGALVRRELATAVTLTGDDKHRDPLRMVAVREDWV</sequence>
<proteinExistence type="predicted"/>
<dbReference type="Proteomes" id="UP000608955">
    <property type="component" value="Unassembled WGS sequence"/>
</dbReference>
<dbReference type="EMBL" id="BMVF01000013">
    <property type="protein sequence ID" value="GHD92667.1"/>
    <property type="molecule type" value="Genomic_DNA"/>
</dbReference>
<dbReference type="AlphaFoldDB" id="A0A918Y7I7"/>